<evidence type="ECO:0000256" key="2">
    <source>
        <dbReference type="ARBA" id="ARBA00024200"/>
    </source>
</evidence>
<gene>
    <name evidence="4" type="ORF">LDX50_01335</name>
</gene>
<comment type="caution">
    <text evidence="4">The sequence shown here is derived from an EMBL/GenBank/DDBJ whole genome shotgun (WGS) entry which is preliminary data.</text>
</comment>
<dbReference type="Pfam" id="PF02597">
    <property type="entry name" value="ThiS"/>
    <property type="match status" value="1"/>
</dbReference>
<accession>A0A9X1HNK7</accession>
<dbReference type="AlphaFoldDB" id="A0A9X1HNK7"/>
<dbReference type="GO" id="GO:0006777">
    <property type="term" value="P:Mo-molybdopterin cofactor biosynthetic process"/>
    <property type="evidence" value="ECO:0007669"/>
    <property type="project" value="InterPro"/>
</dbReference>
<dbReference type="PANTHER" id="PTHR33359">
    <property type="entry name" value="MOLYBDOPTERIN SYNTHASE SULFUR CARRIER SUBUNIT"/>
    <property type="match status" value="1"/>
</dbReference>
<sequence length="80" mass="8893">MKIQVVAFGIARDILQGTTQEIALGSSSKISDLKDVLMKEYPAFSELRSLRFAVNEEYQDDDFELKETDEVVIIPPVSGG</sequence>
<dbReference type="SUPFAM" id="SSF54285">
    <property type="entry name" value="MoaD/ThiS"/>
    <property type="match status" value="1"/>
</dbReference>
<keyword evidence="5" id="KW-1185">Reference proteome</keyword>
<evidence type="ECO:0000256" key="1">
    <source>
        <dbReference type="ARBA" id="ARBA00022741"/>
    </source>
</evidence>
<dbReference type="InterPro" id="IPR016155">
    <property type="entry name" value="Mopterin_synth/thiamin_S_b"/>
</dbReference>
<dbReference type="EMBL" id="JAIXNE010000001">
    <property type="protein sequence ID" value="MCA6073484.1"/>
    <property type="molecule type" value="Genomic_DNA"/>
</dbReference>
<dbReference type="RefSeq" id="WP_225696600.1">
    <property type="nucleotide sequence ID" value="NZ_JAIXNE010000001.1"/>
</dbReference>
<dbReference type="GO" id="GO:1990133">
    <property type="term" value="C:molybdopterin adenylyltransferase complex"/>
    <property type="evidence" value="ECO:0007669"/>
    <property type="project" value="TreeGrafter"/>
</dbReference>
<evidence type="ECO:0000313" key="4">
    <source>
        <dbReference type="EMBL" id="MCA6073484.1"/>
    </source>
</evidence>
<organism evidence="4 5">
    <name type="scientific">Fulvivirga sedimenti</name>
    <dbReference type="NCBI Taxonomy" id="2879465"/>
    <lineage>
        <taxon>Bacteria</taxon>
        <taxon>Pseudomonadati</taxon>
        <taxon>Bacteroidota</taxon>
        <taxon>Cytophagia</taxon>
        <taxon>Cytophagales</taxon>
        <taxon>Fulvivirgaceae</taxon>
        <taxon>Fulvivirga</taxon>
    </lineage>
</organism>
<evidence type="ECO:0000313" key="5">
    <source>
        <dbReference type="Proteomes" id="UP001139409"/>
    </source>
</evidence>
<dbReference type="Gene3D" id="3.10.20.30">
    <property type="match status" value="1"/>
</dbReference>
<dbReference type="Proteomes" id="UP001139409">
    <property type="component" value="Unassembled WGS sequence"/>
</dbReference>
<keyword evidence="1" id="KW-0547">Nucleotide-binding</keyword>
<dbReference type="InterPro" id="IPR044672">
    <property type="entry name" value="MOCS2A"/>
</dbReference>
<name>A0A9X1HNK7_9BACT</name>
<proteinExistence type="inferred from homology"/>
<dbReference type="InterPro" id="IPR003749">
    <property type="entry name" value="ThiS/MoaD-like"/>
</dbReference>
<reference evidence="4" key="1">
    <citation type="submission" date="2021-09" db="EMBL/GenBank/DDBJ databases">
        <title>Fulvivirga sp. isolated from coastal sediment.</title>
        <authorList>
            <person name="Yu H."/>
        </authorList>
    </citation>
    <scope>NUCLEOTIDE SEQUENCE</scope>
    <source>
        <strain evidence="4">1062</strain>
    </source>
</reference>
<dbReference type="InterPro" id="IPR012675">
    <property type="entry name" value="Beta-grasp_dom_sf"/>
</dbReference>
<comment type="similarity">
    <text evidence="2">Belongs to the MoaD family.</text>
</comment>
<protein>
    <recommendedName>
        <fullName evidence="3">Molybdopterin synthase sulfur carrier subunit</fullName>
    </recommendedName>
</protein>
<dbReference type="PANTHER" id="PTHR33359:SF1">
    <property type="entry name" value="MOLYBDOPTERIN SYNTHASE SULFUR CARRIER SUBUNIT"/>
    <property type="match status" value="1"/>
</dbReference>
<dbReference type="GO" id="GO:0000166">
    <property type="term" value="F:nucleotide binding"/>
    <property type="evidence" value="ECO:0007669"/>
    <property type="project" value="UniProtKB-KW"/>
</dbReference>
<evidence type="ECO:0000256" key="3">
    <source>
        <dbReference type="ARBA" id="ARBA00024247"/>
    </source>
</evidence>
<dbReference type="CDD" id="cd00754">
    <property type="entry name" value="Ubl_MoaD"/>
    <property type="match status" value="1"/>
</dbReference>